<sequence>MAGVNLDNGSLRNADGLEYIGLEFDGYSGQTRVSKKSLAKFHETESVVFSRNRGPSMSHVGSFNHLESGC</sequence>
<proteinExistence type="predicted"/>
<dbReference type="EMBL" id="SJPU01000003">
    <property type="protein sequence ID" value="TWU11141.1"/>
    <property type="molecule type" value="Genomic_DNA"/>
</dbReference>
<comment type="caution">
    <text evidence="1">The sequence shown here is derived from an EMBL/GenBank/DDBJ whole genome shotgun (WGS) entry which is preliminary data.</text>
</comment>
<name>A0A5C6BHX1_9BACT</name>
<protein>
    <submittedName>
        <fullName evidence="1">Uncharacterized protein</fullName>
    </submittedName>
</protein>
<organism evidence="1 2">
    <name type="scientific">Allorhodopirellula heiligendammensis</name>
    <dbReference type="NCBI Taxonomy" id="2714739"/>
    <lineage>
        <taxon>Bacteria</taxon>
        <taxon>Pseudomonadati</taxon>
        <taxon>Planctomycetota</taxon>
        <taxon>Planctomycetia</taxon>
        <taxon>Pirellulales</taxon>
        <taxon>Pirellulaceae</taxon>
        <taxon>Allorhodopirellula</taxon>
    </lineage>
</organism>
<evidence type="ECO:0000313" key="2">
    <source>
        <dbReference type="Proteomes" id="UP000319908"/>
    </source>
</evidence>
<evidence type="ECO:0000313" key="1">
    <source>
        <dbReference type="EMBL" id="TWU11141.1"/>
    </source>
</evidence>
<dbReference type="AlphaFoldDB" id="A0A5C6BHX1"/>
<gene>
    <name evidence="1" type="ORF">Poly21_50480</name>
</gene>
<reference evidence="1 2" key="1">
    <citation type="journal article" date="2020" name="Antonie Van Leeuwenhoek">
        <title>Rhodopirellula heiligendammensis sp. nov., Rhodopirellula pilleata sp. nov., and Rhodopirellula solitaria sp. nov. isolated from natural or artificial marine surfaces in Northern Germany and California, USA, and emended description of the genus Rhodopirellula.</title>
        <authorList>
            <person name="Kallscheuer N."/>
            <person name="Wiegand S."/>
            <person name="Jogler M."/>
            <person name="Boedeker C."/>
            <person name="Peeters S.H."/>
            <person name="Rast P."/>
            <person name="Heuer A."/>
            <person name="Jetten M.S.M."/>
            <person name="Rohde M."/>
            <person name="Jogler C."/>
        </authorList>
    </citation>
    <scope>NUCLEOTIDE SEQUENCE [LARGE SCALE GENOMIC DNA]</scope>
    <source>
        <strain evidence="1 2">Poly21</strain>
    </source>
</reference>
<dbReference type="Proteomes" id="UP000319908">
    <property type="component" value="Unassembled WGS sequence"/>
</dbReference>
<keyword evidence="2" id="KW-1185">Reference proteome</keyword>
<accession>A0A5C6BHX1</accession>